<dbReference type="EMBL" id="JASCZI010030359">
    <property type="protein sequence ID" value="MED6121778.1"/>
    <property type="molecule type" value="Genomic_DNA"/>
</dbReference>
<dbReference type="Proteomes" id="UP001341840">
    <property type="component" value="Unassembled WGS sequence"/>
</dbReference>
<feature type="region of interest" description="Disordered" evidence="1">
    <location>
        <begin position="68"/>
        <end position="98"/>
    </location>
</feature>
<reference evidence="3 4" key="1">
    <citation type="journal article" date="2023" name="Plants (Basel)">
        <title>Bridging the Gap: Combining Genomics and Transcriptomics Approaches to Understand Stylosanthes scabra, an Orphan Legume from the Brazilian Caatinga.</title>
        <authorList>
            <person name="Ferreira-Neto J.R.C."/>
            <person name="da Silva M.D."/>
            <person name="Binneck E."/>
            <person name="de Melo N.F."/>
            <person name="da Silva R.H."/>
            <person name="de Melo A.L.T.M."/>
            <person name="Pandolfi V."/>
            <person name="Bustamante F.O."/>
            <person name="Brasileiro-Vidal A.C."/>
            <person name="Benko-Iseppon A.M."/>
        </authorList>
    </citation>
    <scope>NUCLEOTIDE SEQUENCE [LARGE SCALE GENOMIC DNA]</scope>
    <source>
        <tissue evidence="3">Leaves</tissue>
    </source>
</reference>
<protein>
    <recommendedName>
        <fullName evidence="5">Transmembrane protein</fullName>
    </recommendedName>
</protein>
<proteinExistence type="predicted"/>
<organism evidence="3 4">
    <name type="scientific">Stylosanthes scabra</name>
    <dbReference type="NCBI Taxonomy" id="79078"/>
    <lineage>
        <taxon>Eukaryota</taxon>
        <taxon>Viridiplantae</taxon>
        <taxon>Streptophyta</taxon>
        <taxon>Embryophyta</taxon>
        <taxon>Tracheophyta</taxon>
        <taxon>Spermatophyta</taxon>
        <taxon>Magnoliopsida</taxon>
        <taxon>eudicotyledons</taxon>
        <taxon>Gunneridae</taxon>
        <taxon>Pentapetalae</taxon>
        <taxon>rosids</taxon>
        <taxon>fabids</taxon>
        <taxon>Fabales</taxon>
        <taxon>Fabaceae</taxon>
        <taxon>Papilionoideae</taxon>
        <taxon>50 kb inversion clade</taxon>
        <taxon>dalbergioids sensu lato</taxon>
        <taxon>Dalbergieae</taxon>
        <taxon>Pterocarpus clade</taxon>
        <taxon>Stylosanthes</taxon>
    </lineage>
</organism>
<name>A0ABU6RDB8_9FABA</name>
<dbReference type="PANTHER" id="PTHR33564:SF15">
    <property type="entry name" value="PROTEIN, PUTATIVE-RELATED"/>
    <property type="match status" value="1"/>
</dbReference>
<feature type="transmembrane region" description="Helical" evidence="2">
    <location>
        <begin position="6"/>
        <end position="25"/>
    </location>
</feature>
<sequence length="122" mass="14366">MASISQGIALTTAMLVSSTVLYLAFSKHSFHHNSTKQILRSCLYSGEKKRNKKKRVKFSENVMVKEIREENREEEEEKKNQNRVRKERRRNCRNEKDEMPANRIALYNGILRDRGNRIASCH</sequence>
<evidence type="ECO:0000313" key="4">
    <source>
        <dbReference type="Proteomes" id="UP001341840"/>
    </source>
</evidence>
<evidence type="ECO:0000256" key="1">
    <source>
        <dbReference type="SAM" id="MobiDB-lite"/>
    </source>
</evidence>
<gene>
    <name evidence="3" type="ORF">PIB30_033403</name>
</gene>
<evidence type="ECO:0000313" key="3">
    <source>
        <dbReference type="EMBL" id="MED6121778.1"/>
    </source>
</evidence>
<feature type="compositionally biased region" description="Basic residues" evidence="1">
    <location>
        <begin position="81"/>
        <end position="91"/>
    </location>
</feature>
<dbReference type="PANTHER" id="PTHR33564">
    <property type="entry name" value="TRANSMEMBRANE PROTEIN"/>
    <property type="match status" value="1"/>
</dbReference>
<evidence type="ECO:0000256" key="2">
    <source>
        <dbReference type="SAM" id="Phobius"/>
    </source>
</evidence>
<keyword evidence="2" id="KW-0812">Transmembrane</keyword>
<keyword evidence="2" id="KW-1133">Transmembrane helix</keyword>
<evidence type="ECO:0008006" key="5">
    <source>
        <dbReference type="Google" id="ProtNLM"/>
    </source>
</evidence>
<accession>A0ABU6RDB8</accession>
<keyword evidence="2" id="KW-0472">Membrane</keyword>
<comment type="caution">
    <text evidence="3">The sequence shown here is derived from an EMBL/GenBank/DDBJ whole genome shotgun (WGS) entry which is preliminary data.</text>
</comment>
<keyword evidence="4" id="KW-1185">Reference proteome</keyword>